<dbReference type="InterPro" id="IPR032333">
    <property type="entry name" value="DUF4857"/>
</dbReference>
<feature type="transmembrane region" description="Helical" evidence="1">
    <location>
        <begin position="382"/>
        <end position="404"/>
    </location>
</feature>
<proteinExistence type="predicted"/>
<dbReference type="RefSeq" id="WP_093918378.1">
    <property type="nucleotide sequence ID" value="NZ_FONW01000001.1"/>
</dbReference>
<feature type="transmembrane region" description="Helical" evidence="1">
    <location>
        <begin position="352"/>
        <end position="376"/>
    </location>
</feature>
<organism evidence="2 3">
    <name type="scientific">Sunxiuqinia elliptica</name>
    <dbReference type="NCBI Taxonomy" id="655355"/>
    <lineage>
        <taxon>Bacteria</taxon>
        <taxon>Pseudomonadati</taxon>
        <taxon>Bacteroidota</taxon>
        <taxon>Bacteroidia</taxon>
        <taxon>Marinilabiliales</taxon>
        <taxon>Prolixibacteraceae</taxon>
        <taxon>Sunxiuqinia</taxon>
    </lineage>
</organism>
<keyword evidence="3" id="KW-1185">Reference proteome</keyword>
<name>A0A1I2C9V4_9BACT</name>
<evidence type="ECO:0000313" key="2">
    <source>
        <dbReference type="EMBL" id="SFE65119.1"/>
    </source>
</evidence>
<dbReference type="Proteomes" id="UP000198964">
    <property type="component" value="Unassembled WGS sequence"/>
</dbReference>
<keyword evidence="1" id="KW-0472">Membrane</keyword>
<dbReference type="AlphaFoldDB" id="A0A1I2C9V4"/>
<gene>
    <name evidence="2" type="ORF">SAMN05216283_101663</name>
</gene>
<protein>
    <recommendedName>
        <fullName evidence="4">DUF4857 domain-containing protein</fullName>
    </recommendedName>
</protein>
<reference evidence="2 3" key="1">
    <citation type="submission" date="2016-10" db="EMBL/GenBank/DDBJ databases">
        <authorList>
            <person name="de Groot N.N."/>
        </authorList>
    </citation>
    <scope>NUCLEOTIDE SEQUENCE [LARGE SCALE GENOMIC DNA]</scope>
    <source>
        <strain evidence="2 3">CGMCC 1.9156</strain>
    </source>
</reference>
<accession>A0A1I2C9V4</accession>
<dbReference type="STRING" id="655355.SAMN05216283_101663"/>
<keyword evidence="1" id="KW-0812">Transmembrane</keyword>
<dbReference type="EMBL" id="FONW01000001">
    <property type="protein sequence ID" value="SFE65119.1"/>
    <property type="molecule type" value="Genomic_DNA"/>
</dbReference>
<sequence>MITKKNIQAILIVLTTALLYWILPWAIKLMTNEALDYPFTYYSSINNQFIQTVFDGKEMKRVDLEGREYNQDEYDSIVPMFNYRQLMQDGRLPDTIKGVAINPKQIQLNQFFFRCTPRNYNSCSVNLYPMYESMSGRVSLESPDDLFSIDHRIRFYEAETNKLKQDKSRLFQTAMEKRGFQFPVQWIAGNLSARKPYDEGWFMLDADGQLFQVKMVNGKPFVKNTKAGEKIDIVWMKTIETANHRLYGFVFDRQQNVYFLSDVNYELVKLPIDSFDLKKDRMLIMANLFYWNVTVTRPHQRDLYILDNNDLNRADEHTEFHEPNQWEKIQPWIFPCYIELKSYHSTYIFPRFIGWSAKAVLTNGLAVILMIGLLWWRKKQRFSLIQLAYIMLTGVIGAIAVWCFKEKQQETKNIIQLK</sequence>
<feature type="transmembrane region" description="Helical" evidence="1">
    <location>
        <begin position="6"/>
        <end position="23"/>
    </location>
</feature>
<keyword evidence="1" id="KW-1133">Transmembrane helix</keyword>
<dbReference type="Pfam" id="PF16149">
    <property type="entry name" value="DUF4857"/>
    <property type="match status" value="1"/>
</dbReference>
<evidence type="ECO:0000313" key="3">
    <source>
        <dbReference type="Proteomes" id="UP000198964"/>
    </source>
</evidence>
<evidence type="ECO:0000256" key="1">
    <source>
        <dbReference type="SAM" id="Phobius"/>
    </source>
</evidence>
<evidence type="ECO:0008006" key="4">
    <source>
        <dbReference type="Google" id="ProtNLM"/>
    </source>
</evidence>